<dbReference type="InterPro" id="IPR018253">
    <property type="entry name" value="DnaJ_domain_CS"/>
</dbReference>
<dbReference type="GO" id="GO:0071218">
    <property type="term" value="P:cellular response to misfolded protein"/>
    <property type="evidence" value="ECO:0007669"/>
    <property type="project" value="TreeGrafter"/>
</dbReference>
<dbReference type="Proteomes" id="UP001214638">
    <property type="component" value="Unassembled WGS sequence"/>
</dbReference>
<evidence type="ECO:0000256" key="2">
    <source>
        <dbReference type="SAM" id="MobiDB-lite"/>
    </source>
</evidence>
<keyword evidence="3" id="KW-1133">Transmembrane helix</keyword>
<dbReference type="RefSeq" id="XP_067802616.1">
    <property type="nucleotide sequence ID" value="XM_067947394.1"/>
</dbReference>
<dbReference type="Pfam" id="PF00226">
    <property type="entry name" value="DnaJ"/>
    <property type="match status" value="1"/>
</dbReference>
<reference evidence="5" key="1">
    <citation type="journal article" date="2023" name="Nat. Microbiol.">
        <title>Babesia duncani multi-omics identifies virulence factors and drug targets.</title>
        <authorList>
            <person name="Singh P."/>
            <person name="Lonardi S."/>
            <person name="Liang Q."/>
            <person name="Vydyam P."/>
            <person name="Khabirova E."/>
            <person name="Fang T."/>
            <person name="Gihaz S."/>
            <person name="Thekkiniath J."/>
            <person name="Munshi M."/>
            <person name="Abel S."/>
            <person name="Ciampossin L."/>
            <person name="Batugedara G."/>
            <person name="Gupta M."/>
            <person name="Lu X.M."/>
            <person name="Lenz T."/>
            <person name="Chakravarty S."/>
            <person name="Cornillot E."/>
            <person name="Hu Y."/>
            <person name="Ma W."/>
            <person name="Gonzalez L.M."/>
            <person name="Sanchez S."/>
            <person name="Estrada K."/>
            <person name="Sanchez-Flores A."/>
            <person name="Montero E."/>
            <person name="Harb O.S."/>
            <person name="Le Roch K.G."/>
            <person name="Mamoun C.B."/>
        </authorList>
    </citation>
    <scope>NUCLEOTIDE SEQUENCE</scope>
    <source>
        <strain evidence="5">WA1</strain>
    </source>
</reference>
<feature type="transmembrane region" description="Helical" evidence="3">
    <location>
        <begin position="153"/>
        <end position="175"/>
    </location>
</feature>
<proteinExistence type="predicted"/>
<feature type="domain" description="J" evidence="4">
    <location>
        <begin position="3"/>
        <end position="67"/>
    </location>
</feature>
<dbReference type="PROSITE" id="PS50076">
    <property type="entry name" value="DNAJ_2"/>
    <property type="match status" value="1"/>
</dbReference>
<dbReference type="Gene3D" id="1.10.287.110">
    <property type="entry name" value="DnaJ domain"/>
    <property type="match status" value="1"/>
</dbReference>
<dbReference type="InterPro" id="IPR001623">
    <property type="entry name" value="DnaJ_domain"/>
</dbReference>
<evidence type="ECO:0000259" key="4">
    <source>
        <dbReference type="PROSITE" id="PS50076"/>
    </source>
</evidence>
<dbReference type="CDD" id="cd06257">
    <property type="entry name" value="DnaJ"/>
    <property type="match status" value="1"/>
</dbReference>
<feature type="region of interest" description="Disordered" evidence="2">
    <location>
        <begin position="66"/>
        <end position="86"/>
    </location>
</feature>
<keyword evidence="6" id="KW-1185">Reference proteome</keyword>
<dbReference type="SUPFAM" id="SSF46565">
    <property type="entry name" value="Chaperone J-domain"/>
    <property type="match status" value="1"/>
</dbReference>
<protein>
    <submittedName>
        <fullName evidence="5">Bifunctional Chaperone J-domain superfamily/DnaJ domain/DnaJ domain</fullName>
    </submittedName>
</protein>
<evidence type="ECO:0000313" key="5">
    <source>
        <dbReference type="EMBL" id="KAK2195773.1"/>
    </source>
</evidence>
<organism evidence="5 6">
    <name type="scientific">Babesia duncani</name>
    <dbReference type="NCBI Taxonomy" id="323732"/>
    <lineage>
        <taxon>Eukaryota</taxon>
        <taxon>Sar</taxon>
        <taxon>Alveolata</taxon>
        <taxon>Apicomplexa</taxon>
        <taxon>Aconoidasida</taxon>
        <taxon>Piroplasmida</taxon>
        <taxon>Babesiidae</taxon>
        <taxon>Babesia</taxon>
    </lineage>
</organism>
<keyword evidence="3" id="KW-0812">Transmembrane</keyword>
<dbReference type="KEGG" id="bdw:94336665"/>
<dbReference type="GeneID" id="94336665"/>
<dbReference type="PANTHER" id="PTHR43908:SF3">
    <property type="entry name" value="AT29763P-RELATED"/>
    <property type="match status" value="1"/>
</dbReference>
<dbReference type="AlphaFoldDB" id="A0AAD9UN74"/>
<accession>A0AAD9UN74</accession>
<dbReference type="GO" id="GO:0005789">
    <property type="term" value="C:endoplasmic reticulum membrane"/>
    <property type="evidence" value="ECO:0007669"/>
    <property type="project" value="TreeGrafter"/>
</dbReference>
<evidence type="ECO:0000313" key="6">
    <source>
        <dbReference type="Proteomes" id="UP001214638"/>
    </source>
</evidence>
<dbReference type="EMBL" id="JALLKP010000003">
    <property type="protein sequence ID" value="KAK2195773.1"/>
    <property type="molecule type" value="Genomic_DNA"/>
</dbReference>
<dbReference type="PANTHER" id="PTHR43908">
    <property type="entry name" value="AT29763P-RELATED"/>
    <property type="match status" value="1"/>
</dbReference>
<sequence>MKNYYIILDVAKNASRNEIRRAYLKKAKLYHPDLNPTPTASNKFKEIQEAYNTLYNEEKRRVYDQQQSFGKSSCRNPSYDSSHTRATYRNTNTGAMNFEDQFRAEAEQLRRQWQEMESDKLRRDAEEMQRRFNSSNLEGMHFFYSFKSHHFRFLFYLINRLLPVLFFPFVLFMMLSSELPDRPLGMGKRPQIVYDSFGRAYALDNQGRRLR</sequence>
<dbReference type="GO" id="GO:0030544">
    <property type="term" value="F:Hsp70 protein binding"/>
    <property type="evidence" value="ECO:0007669"/>
    <property type="project" value="TreeGrafter"/>
</dbReference>
<dbReference type="SMART" id="SM00271">
    <property type="entry name" value="DnaJ"/>
    <property type="match status" value="1"/>
</dbReference>
<evidence type="ECO:0000256" key="3">
    <source>
        <dbReference type="SAM" id="Phobius"/>
    </source>
</evidence>
<feature type="coiled-coil region" evidence="1">
    <location>
        <begin position="99"/>
        <end position="138"/>
    </location>
</feature>
<dbReference type="PRINTS" id="PR00625">
    <property type="entry name" value="JDOMAIN"/>
</dbReference>
<dbReference type="PROSITE" id="PS00636">
    <property type="entry name" value="DNAJ_1"/>
    <property type="match status" value="1"/>
</dbReference>
<evidence type="ECO:0000256" key="1">
    <source>
        <dbReference type="SAM" id="Coils"/>
    </source>
</evidence>
<keyword evidence="1" id="KW-0175">Coiled coil</keyword>
<dbReference type="InterPro" id="IPR036869">
    <property type="entry name" value="J_dom_sf"/>
</dbReference>
<keyword evidence="3" id="KW-0472">Membrane</keyword>
<name>A0AAD9UN74_9APIC</name>
<comment type="caution">
    <text evidence="5">The sequence shown here is derived from an EMBL/GenBank/DDBJ whole genome shotgun (WGS) entry which is preliminary data.</text>
</comment>
<gene>
    <name evidence="5" type="ORF">BdWA1_002367</name>
</gene>
<dbReference type="InterPro" id="IPR051100">
    <property type="entry name" value="DnaJ_subfamily_B/C"/>
</dbReference>